<dbReference type="EMBL" id="PVUE01000001">
    <property type="protein sequence ID" value="PRZ44361.1"/>
    <property type="molecule type" value="Genomic_DNA"/>
</dbReference>
<evidence type="ECO:0000256" key="1">
    <source>
        <dbReference type="SAM" id="MobiDB-lite"/>
    </source>
</evidence>
<organism evidence="3 4">
    <name type="scientific">Antricoccus suffuscus</name>
    <dbReference type="NCBI Taxonomy" id="1629062"/>
    <lineage>
        <taxon>Bacteria</taxon>
        <taxon>Bacillati</taxon>
        <taxon>Actinomycetota</taxon>
        <taxon>Actinomycetes</taxon>
        <taxon>Geodermatophilales</taxon>
        <taxon>Antricoccaceae</taxon>
        <taxon>Antricoccus</taxon>
    </lineage>
</organism>
<comment type="caution">
    <text evidence="3">The sequence shown here is derived from an EMBL/GenBank/DDBJ whole genome shotgun (WGS) entry which is preliminary data.</text>
</comment>
<feature type="transmembrane region" description="Helical" evidence="2">
    <location>
        <begin position="20"/>
        <end position="43"/>
    </location>
</feature>
<keyword evidence="2" id="KW-0812">Transmembrane</keyword>
<gene>
    <name evidence="3" type="ORF">CLV47_101487</name>
</gene>
<sequence length="225" mass="21702">MPSDEMQSDTDPKKGVPGAGRYIVIAASVGIVAVLAVILVAVLGSNGRTDNAADGGTKAASSVPPDSSSPSAPDSTLTSTSAGSPGTDSSSATKPSTSVSTPPSASKTAPPPSAGDVSGQPALPPISGAEVVITSVTSAPGTHSIDVSAAVNGITTLDGTCTATATMGSESAKASVKALFDGRGMSCGSITIPMQGKPGGKWKVTVVFTAAVGTTESAAATVEIK</sequence>
<accession>A0A2T1A6Y6</accession>
<keyword evidence="4" id="KW-1185">Reference proteome</keyword>
<feature type="region of interest" description="Disordered" evidence="1">
    <location>
        <begin position="49"/>
        <end position="123"/>
    </location>
</feature>
<evidence type="ECO:0000256" key="2">
    <source>
        <dbReference type="SAM" id="Phobius"/>
    </source>
</evidence>
<reference evidence="3 4" key="1">
    <citation type="submission" date="2018-03" db="EMBL/GenBank/DDBJ databases">
        <title>Genomic Encyclopedia of Archaeal and Bacterial Type Strains, Phase II (KMG-II): from individual species to whole genera.</title>
        <authorList>
            <person name="Goeker M."/>
        </authorList>
    </citation>
    <scope>NUCLEOTIDE SEQUENCE [LARGE SCALE GENOMIC DNA]</scope>
    <source>
        <strain evidence="3 4">DSM 100065</strain>
    </source>
</reference>
<proteinExistence type="predicted"/>
<keyword evidence="2" id="KW-1133">Transmembrane helix</keyword>
<dbReference type="AlphaFoldDB" id="A0A2T1A6Y6"/>
<protein>
    <submittedName>
        <fullName evidence="3">Uncharacterized protein</fullName>
    </submittedName>
</protein>
<evidence type="ECO:0000313" key="4">
    <source>
        <dbReference type="Proteomes" id="UP000237752"/>
    </source>
</evidence>
<name>A0A2T1A6Y6_9ACTN</name>
<evidence type="ECO:0000313" key="3">
    <source>
        <dbReference type="EMBL" id="PRZ44361.1"/>
    </source>
</evidence>
<feature type="compositionally biased region" description="Low complexity" evidence="1">
    <location>
        <begin position="89"/>
        <end position="108"/>
    </location>
</feature>
<dbReference type="Proteomes" id="UP000237752">
    <property type="component" value="Unassembled WGS sequence"/>
</dbReference>
<feature type="compositionally biased region" description="Low complexity" evidence="1">
    <location>
        <begin position="59"/>
        <end position="82"/>
    </location>
</feature>
<keyword evidence="2" id="KW-0472">Membrane</keyword>